<dbReference type="EMBL" id="PUHY01000015">
    <property type="protein sequence ID" value="PQO29411.1"/>
    <property type="molecule type" value="Genomic_DNA"/>
</dbReference>
<accession>A0A2S8FB81</accession>
<reference evidence="2 3" key="1">
    <citation type="submission" date="2018-02" db="EMBL/GenBank/DDBJ databases">
        <title>Comparative genomes isolates from brazilian mangrove.</title>
        <authorList>
            <person name="Araujo J.E."/>
            <person name="Taketani R.G."/>
            <person name="Silva M.C.P."/>
            <person name="Loureco M.V."/>
            <person name="Andreote F.D."/>
        </authorList>
    </citation>
    <scope>NUCLEOTIDE SEQUENCE [LARGE SCALE GENOMIC DNA]</scope>
    <source>
        <strain evidence="2 3">Hex-1 MGV</strain>
    </source>
</reference>
<organism evidence="2 3">
    <name type="scientific">Blastopirellula marina</name>
    <dbReference type="NCBI Taxonomy" id="124"/>
    <lineage>
        <taxon>Bacteria</taxon>
        <taxon>Pseudomonadati</taxon>
        <taxon>Planctomycetota</taxon>
        <taxon>Planctomycetia</taxon>
        <taxon>Pirellulales</taxon>
        <taxon>Pirellulaceae</taxon>
        <taxon>Blastopirellula</taxon>
    </lineage>
</organism>
<dbReference type="InterPro" id="IPR052732">
    <property type="entry name" value="Cell-binding_unc_protein"/>
</dbReference>
<dbReference type="RefSeq" id="WP_105332606.1">
    <property type="nucleotide sequence ID" value="NZ_PUHY01000015.1"/>
</dbReference>
<dbReference type="PANTHER" id="PTHR43883:SF1">
    <property type="entry name" value="GLUCONOKINASE"/>
    <property type="match status" value="1"/>
</dbReference>
<dbReference type="Gene3D" id="3.30.470.30">
    <property type="entry name" value="DNA ligase/mRNA capping enzyme"/>
    <property type="match status" value="1"/>
</dbReference>
<dbReference type="Pfam" id="PF09414">
    <property type="entry name" value="RNA_ligase"/>
    <property type="match status" value="1"/>
</dbReference>
<dbReference type="GO" id="GO:0016874">
    <property type="term" value="F:ligase activity"/>
    <property type="evidence" value="ECO:0007669"/>
    <property type="project" value="UniProtKB-KW"/>
</dbReference>
<dbReference type="Proteomes" id="UP000238322">
    <property type="component" value="Unassembled WGS sequence"/>
</dbReference>
<evidence type="ECO:0000259" key="1">
    <source>
        <dbReference type="Pfam" id="PF09414"/>
    </source>
</evidence>
<sequence>MGTSFGNFVKYPRTPHLFGSRGTDDDKHMSEADSLRFLADESLIVEEKLDGTNVGIHFCSTGELVLQCRGHLITEGMHPQYDLFKQWAAVKRNTLEDRLMDRYILFGEWVYARHSVAYRCLSHYFFEFDIYDKTKSAFIDLEQRLGILAGSGIETVPVVHRGAVSRKTLTELVGPSQFESVFENPVTGQIDNVMEGVYLRTEASGTVTARAKWVRPEFTEKVKQSIHWQQQTMVPNQLANGVDIWS</sequence>
<feature type="domain" description="RNA ligase" evidence="1">
    <location>
        <begin position="42"/>
        <end position="214"/>
    </location>
</feature>
<dbReference type="AlphaFoldDB" id="A0A2S8FB81"/>
<proteinExistence type="predicted"/>
<name>A0A2S8FB81_9BACT</name>
<dbReference type="SUPFAM" id="SSF56091">
    <property type="entry name" value="DNA ligase/mRNA capping enzyme, catalytic domain"/>
    <property type="match status" value="1"/>
</dbReference>
<evidence type="ECO:0000313" key="3">
    <source>
        <dbReference type="Proteomes" id="UP000238322"/>
    </source>
</evidence>
<dbReference type="PANTHER" id="PTHR43883">
    <property type="entry name" value="SLR0207 PROTEIN"/>
    <property type="match status" value="1"/>
</dbReference>
<keyword evidence="2" id="KW-0436">Ligase</keyword>
<dbReference type="InterPro" id="IPR021122">
    <property type="entry name" value="RNA_ligase_dom_REL/Rnl2"/>
</dbReference>
<comment type="caution">
    <text evidence="2">The sequence shown here is derived from an EMBL/GenBank/DDBJ whole genome shotgun (WGS) entry which is preliminary data.</text>
</comment>
<evidence type="ECO:0000313" key="2">
    <source>
        <dbReference type="EMBL" id="PQO29411.1"/>
    </source>
</evidence>
<gene>
    <name evidence="2" type="ORF">C5Y83_25400</name>
</gene>
<protein>
    <submittedName>
        <fullName evidence="2">DNA ligase</fullName>
    </submittedName>
</protein>
<dbReference type="OrthoDB" id="255834at2"/>